<name>A0A430HE42_9BURK</name>
<proteinExistence type="predicted"/>
<dbReference type="RefSeq" id="WP_126077215.1">
    <property type="nucleotide sequence ID" value="NZ_CP051166.1"/>
</dbReference>
<keyword evidence="1" id="KW-1133">Transmembrane helix</keyword>
<sequence length="95" mass="10446">MSKYIETGFTLLLWYLAATFIATQLWLVLEAPHAHAPGGLFMVLSPLGPVVWIKAILEGRASAANVIALLIVAAALAAGTWHSLRKRDRDRDRDH</sequence>
<keyword evidence="1" id="KW-0812">Transmembrane</keyword>
<gene>
    <name evidence="2" type="ORF">EJB06_27420</name>
</gene>
<organism evidence="2 3">
    <name type="scientific">Massilia atriviolacea</name>
    <dbReference type="NCBI Taxonomy" id="2495579"/>
    <lineage>
        <taxon>Bacteria</taxon>
        <taxon>Pseudomonadati</taxon>
        <taxon>Pseudomonadota</taxon>
        <taxon>Betaproteobacteria</taxon>
        <taxon>Burkholderiales</taxon>
        <taxon>Oxalobacteraceae</taxon>
        <taxon>Telluria group</taxon>
        <taxon>Massilia</taxon>
    </lineage>
</organism>
<evidence type="ECO:0000313" key="2">
    <source>
        <dbReference type="EMBL" id="RSZ55772.1"/>
    </source>
</evidence>
<protein>
    <submittedName>
        <fullName evidence="2">Uncharacterized protein</fullName>
    </submittedName>
</protein>
<reference evidence="2 3" key="1">
    <citation type="submission" date="2018-12" db="EMBL/GenBank/DDBJ databases">
        <authorList>
            <person name="Yang E."/>
        </authorList>
    </citation>
    <scope>NUCLEOTIDE SEQUENCE [LARGE SCALE GENOMIC DNA]</scope>
    <source>
        <strain evidence="2 3">SOD</strain>
    </source>
</reference>
<accession>A0A430HE42</accession>
<feature type="transmembrane region" description="Helical" evidence="1">
    <location>
        <begin position="63"/>
        <end position="84"/>
    </location>
</feature>
<dbReference type="AlphaFoldDB" id="A0A430HE42"/>
<keyword evidence="1" id="KW-0472">Membrane</keyword>
<feature type="transmembrane region" description="Helical" evidence="1">
    <location>
        <begin position="12"/>
        <end position="29"/>
    </location>
</feature>
<keyword evidence="3" id="KW-1185">Reference proteome</keyword>
<dbReference type="Proteomes" id="UP000278085">
    <property type="component" value="Unassembled WGS sequence"/>
</dbReference>
<dbReference type="OrthoDB" id="9915676at2"/>
<comment type="caution">
    <text evidence="2">The sequence shown here is derived from an EMBL/GenBank/DDBJ whole genome shotgun (WGS) entry which is preliminary data.</text>
</comment>
<evidence type="ECO:0000256" key="1">
    <source>
        <dbReference type="SAM" id="Phobius"/>
    </source>
</evidence>
<dbReference type="EMBL" id="RXLQ01000021">
    <property type="protein sequence ID" value="RSZ55772.1"/>
    <property type="molecule type" value="Genomic_DNA"/>
</dbReference>
<evidence type="ECO:0000313" key="3">
    <source>
        <dbReference type="Proteomes" id="UP000278085"/>
    </source>
</evidence>